<accession>A0ABY7AQ62</accession>
<name>A0ABY7AQ62_9ALTE</name>
<sequence length="280" mass="33544">MKKIFWLLVLWPLLTGCGISFYYNKLDWFANWYLDDFVELTDSQDKLFEKHFNSWHQWHRKTQLPLYYDQLKQLKLDIKQGINSQQILAHTHQARSHWLNLLEHIAPDVTHQLLTLSAEQKQELLDNIADELEEKANKFAEKSLKEQVEDTENRNIKTFKKWFGRLTDKQEQQIKTQLTKYQSSQTMWSNYRQNYLKQFEALLFNNQALDQFEKLADLLGYPDQMRSPELQQIIGLNQTLYAQFLSQFIAQASDTQKQHLYDEIDEYLQELEELIEQSAS</sequence>
<dbReference type="RefSeq" id="WP_268074693.1">
    <property type="nucleotide sequence ID" value="NZ_CP109965.1"/>
</dbReference>
<keyword evidence="2" id="KW-1185">Reference proteome</keyword>
<dbReference type="Proteomes" id="UP001163726">
    <property type="component" value="Chromosome"/>
</dbReference>
<dbReference type="PIRSF" id="PIRSF028200">
    <property type="entry name" value="UCP028200"/>
    <property type="match status" value="1"/>
</dbReference>
<evidence type="ECO:0000313" key="2">
    <source>
        <dbReference type="Proteomes" id="UP001163726"/>
    </source>
</evidence>
<organism evidence="1 2">
    <name type="scientific">Catenovulum adriaticum</name>
    <dbReference type="NCBI Taxonomy" id="2984846"/>
    <lineage>
        <taxon>Bacteria</taxon>
        <taxon>Pseudomonadati</taxon>
        <taxon>Pseudomonadota</taxon>
        <taxon>Gammaproteobacteria</taxon>
        <taxon>Alteromonadales</taxon>
        <taxon>Alteromonadaceae</taxon>
        <taxon>Catenovulum</taxon>
    </lineage>
</organism>
<dbReference type="EMBL" id="CP109965">
    <property type="protein sequence ID" value="WAJ70391.1"/>
    <property type="molecule type" value="Genomic_DNA"/>
</dbReference>
<evidence type="ECO:0000313" key="1">
    <source>
        <dbReference type="EMBL" id="WAJ70391.1"/>
    </source>
</evidence>
<proteinExistence type="predicted"/>
<protein>
    <submittedName>
        <fullName evidence="1">DUF6279 family lipoprotein</fullName>
    </submittedName>
</protein>
<dbReference type="PROSITE" id="PS51257">
    <property type="entry name" value="PROKAR_LIPOPROTEIN"/>
    <property type="match status" value="1"/>
</dbReference>
<reference evidence="1" key="1">
    <citation type="submission" date="2022-10" db="EMBL/GenBank/DDBJ databases">
        <title>Catenovulum adriacola sp. nov. isolated in the Harbour of Susak.</title>
        <authorList>
            <person name="Schoch T."/>
            <person name="Reich S.J."/>
            <person name="Stoeferle S."/>
            <person name="Flaiz M."/>
            <person name="Kazda M."/>
            <person name="Riedel C.U."/>
            <person name="Duerre P."/>
        </authorList>
    </citation>
    <scope>NUCLEOTIDE SEQUENCE</scope>
    <source>
        <strain evidence="1">TS8</strain>
    </source>
</reference>
<dbReference type="InterPro" id="IPR016875">
    <property type="entry name" value="UCP028200"/>
</dbReference>
<keyword evidence="1" id="KW-0449">Lipoprotein</keyword>
<dbReference type="Pfam" id="PF19795">
    <property type="entry name" value="DUF6279"/>
    <property type="match status" value="1"/>
</dbReference>
<gene>
    <name evidence="1" type="ORF">OLW01_00810</name>
</gene>